<keyword evidence="9" id="KW-0804">Transcription</keyword>
<accession>A0A9E7G804</accession>
<feature type="domain" description="Myb-like" evidence="13">
    <location>
        <begin position="89"/>
        <end position="135"/>
    </location>
</feature>
<dbReference type="Pfam" id="PF20520">
    <property type="entry name" value="Ac45-VOA1_TM"/>
    <property type="match status" value="1"/>
</dbReference>
<dbReference type="InterPro" id="IPR001005">
    <property type="entry name" value="SANT/Myb"/>
</dbReference>
<feature type="compositionally biased region" description="Basic and acidic residues" evidence="11">
    <location>
        <begin position="42"/>
        <end position="57"/>
    </location>
</feature>
<keyword evidence="6" id="KW-0805">Transcription regulation</keyword>
<keyword evidence="7" id="KW-0238">DNA-binding</keyword>
<feature type="region of interest" description="Disordered" evidence="11">
    <location>
        <begin position="1"/>
        <end position="95"/>
    </location>
</feature>
<dbReference type="GO" id="GO:0003677">
    <property type="term" value="F:DNA binding"/>
    <property type="evidence" value="ECO:0007669"/>
    <property type="project" value="UniProtKB-KW"/>
</dbReference>
<dbReference type="InterPro" id="IPR009057">
    <property type="entry name" value="Homeodomain-like_sf"/>
</dbReference>
<dbReference type="SMART" id="SM00717">
    <property type="entry name" value="SANT"/>
    <property type="match status" value="2"/>
</dbReference>
<dbReference type="Pfam" id="PF00249">
    <property type="entry name" value="Myb_DNA-binding"/>
    <property type="match status" value="2"/>
</dbReference>
<evidence type="ECO:0000256" key="5">
    <source>
        <dbReference type="ARBA" id="ARBA00022989"/>
    </source>
</evidence>
<evidence type="ECO:0000256" key="7">
    <source>
        <dbReference type="ARBA" id="ARBA00023125"/>
    </source>
</evidence>
<evidence type="ECO:0000256" key="10">
    <source>
        <dbReference type="ARBA" id="ARBA00023242"/>
    </source>
</evidence>
<dbReference type="PROSITE" id="PS51294">
    <property type="entry name" value="HTH_MYB"/>
    <property type="match status" value="2"/>
</dbReference>
<evidence type="ECO:0000313" key="16">
    <source>
        <dbReference type="Proteomes" id="UP001055439"/>
    </source>
</evidence>
<dbReference type="PROSITE" id="PS50090">
    <property type="entry name" value="MYB_LIKE"/>
    <property type="match status" value="2"/>
</dbReference>
<feature type="domain" description="HTH myb-type" evidence="14">
    <location>
        <begin position="89"/>
        <end position="135"/>
    </location>
</feature>
<evidence type="ECO:0000256" key="8">
    <source>
        <dbReference type="ARBA" id="ARBA00023136"/>
    </source>
</evidence>
<gene>
    <name evidence="15" type="ORF">MUK42_03783</name>
</gene>
<name>A0A9E7G804_9LILI</name>
<dbReference type="InterPro" id="IPR017930">
    <property type="entry name" value="Myb_dom"/>
</dbReference>
<dbReference type="Gene3D" id="1.10.10.60">
    <property type="entry name" value="Homeodomain-like"/>
    <property type="match status" value="2"/>
</dbReference>
<feature type="transmembrane region" description="Helical" evidence="12">
    <location>
        <begin position="622"/>
        <end position="642"/>
    </location>
</feature>
<dbReference type="Proteomes" id="UP001055439">
    <property type="component" value="Chromosome 6"/>
</dbReference>
<proteinExistence type="predicted"/>
<organism evidence="15 16">
    <name type="scientific">Musa troglodytarum</name>
    <name type="common">fe'i banana</name>
    <dbReference type="NCBI Taxonomy" id="320322"/>
    <lineage>
        <taxon>Eukaryota</taxon>
        <taxon>Viridiplantae</taxon>
        <taxon>Streptophyta</taxon>
        <taxon>Embryophyta</taxon>
        <taxon>Tracheophyta</taxon>
        <taxon>Spermatophyta</taxon>
        <taxon>Magnoliopsida</taxon>
        <taxon>Liliopsida</taxon>
        <taxon>Zingiberales</taxon>
        <taxon>Musaceae</taxon>
        <taxon>Musa</taxon>
    </lineage>
</organism>
<evidence type="ECO:0000259" key="13">
    <source>
        <dbReference type="PROSITE" id="PS50090"/>
    </source>
</evidence>
<evidence type="ECO:0000259" key="14">
    <source>
        <dbReference type="PROSITE" id="PS51294"/>
    </source>
</evidence>
<dbReference type="GO" id="GO:0016020">
    <property type="term" value="C:membrane"/>
    <property type="evidence" value="ECO:0007669"/>
    <property type="project" value="UniProtKB-SubCell"/>
</dbReference>
<dbReference type="FunFam" id="1.10.10.60:FF:000060">
    <property type="entry name" value="MYB transcription factor"/>
    <property type="match status" value="1"/>
</dbReference>
<dbReference type="OrthoDB" id="2143914at2759"/>
<protein>
    <submittedName>
        <fullName evidence="15">Uncharacterized protein</fullName>
    </submittedName>
</protein>
<evidence type="ECO:0000256" key="9">
    <source>
        <dbReference type="ARBA" id="ARBA00023163"/>
    </source>
</evidence>
<dbReference type="PANTHER" id="PTHR35285">
    <property type="entry name" value="2-C-METHYL-D-ERYTHRITOL 4-PHOSPHATE CYTIDYLYLTRANSFERASE"/>
    <property type="match status" value="1"/>
</dbReference>
<evidence type="ECO:0000256" key="2">
    <source>
        <dbReference type="ARBA" id="ARBA00004167"/>
    </source>
</evidence>
<keyword evidence="16" id="KW-1185">Reference proteome</keyword>
<dbReference type="SUPFAM" id="SSF46689">
    <property type="entry name" value="Homeodomain-like"/>
    <property type="match status" value="1"/>
</dbReference>
<feature type="domain" description="Myb-like" evidence="13">
    <location>
        <begin position="136"/>
        <end position="186"/>
    </location>
</feature>
<dbReference type="PANTHER" id="PTHR35285:SF1">
    <property type="entry name" value="2-C-METHYL-D-ERYTHRITOL 4-PHOSPHATE CYTIDYLYLTRANSFERASE"/>
    <property type="match status" value="1"/>
</dbReference>
<evidence type="ECO:0000256" key="6">
    <source>
        <dbReference type="ARBA" id="ARBA00023015"/>
    </source>
</evidence>
<feature type="compositionally biased region" description="Basic and acidic residues" evidence="11">
    <location>
        <begin position="71"/>
        <end position="83"/>
    </location>
</feature>
<keyword evidence="8 12" id="KW-0472">Membrane</keyword>
<evidence type="ECO:0000256" key="11">
    <source>
        <dbReference type="SAM" id="MobiDB-lite"/>
    </source>
</evidence>
<dbReference type="AlphaFoldDB" id="A0A9E7G804"/>
<keyword evidence="5 12" id="KW-1133">Transmembrane helix</keyword>
<dbReference type="InterPro" id="IPR046756">
    <property type="entry name" value="VAS1/VOA1_TM"/>
</dbReference>
<keyword evidence="4" id="KW-0677">Repeat</keyword>
<evidence type="ECO:0000256" key="4">
    <source>
        <dbReference type="ARBA" id="ARBA00022737"/>
    </source>
</evidence>
<comment type="subcellular location">
    <subcellularLocation>
        <location evidence="2">Membrane</location>
        <topology evidence="2">Single-pass membrane protein</topology>
    </subcellularLocation>
    <subcellularLocation>
        <location evidence="1">Nucleus</location>
    </subcellularLocation>
</comment>
<keyword evidence="3 12" id="KW-0812">Transmembrane</keyword>
<evidence type="ECO:0000313" key="15">
    <source>
        <dbReference type="EMBL" id="URE09450.1"/>
    </source>
</evidence>
<dbReference type="CDD" id="cd00167">
    <property type="entry name" value="SANT"/>
    <property type="match status" value="2"/>
</dbReference>
<reference evidence="15" key="1">
    <citation type="submission" date="2022-05" db="EMBL/GenBank/DDBJ databases">
        <title>The Musa troglodytarum L. genome provides insights into the mechanism of non-climacteric behaviour and enrichment of carotenoids.</title>
        <authorList>
            <person name="Wang J."/>
        </authorList>
    </citation>
    <scope>NUCLEOTIDE SEQUENCE</scope>
    <source>
        <tissue evidence="15">Leaf</tissue>
    </source>
</reference>
<evidence type="ECO:0000256" key="3">
    <source>
        <dbReference type="ARBA" id="ARBA00022692"/>
    </source>
</evidence>
<evidence type="ECO:0000256" key="12">
    <source>
        <dbReference type="SAM" id="Phobius"/>
    </source>
</evidence>
<feature type="compositionally biased region" description="Pro residues" evidence="11">
    <location>
        <begin position="19"/>
        <end position="31"/>
    </location>
</feature>
<keyword evidence="10" id="KW-0539">Nucleus</keyword>
<dbReference type="EMBL" id="CP097508">
    <property type="protein sequence ID" value="URE09450.1"/>
    <property type="molecule type" value="Genomic_DNA"/>
</dbReference>
<dbReference type="GO" id="GO:0005634">
    <property type="term" value="C:nucleus"/>
    <property type="evidence" value="ECO:0007669"/>
    <property type="project" value="UniProtKB-SubCell"/>
</dbReference>
<feature type="domain" description="HTH myb-type" evidence="14">
    <location>
        <begin position="136"/>
        <end position="190"/>
    </location>
</feature>
<sequence>MGHQTQKSIAGMGLFYPPLLSPPPPPPPPPFHGDSPFAIAKGECDERRAPSEEHESTEAPNRGLGEEEESERSNGRRVHEDMQPKSSGRGHWRPSEDARLKELVSRYGPHNWNLIAEKLEGRSGKSCRLRWFNQLDPRINRRAFSVEEDEKLLAFHRAYGNKWSLIARFFPGRTDNAVKNQWHVIMARKKREQCSRYVRRKAFTTSPDRWTQALPQMMNMSGGHNAWSGDSTITSTRDESASTCTGLPLAPSACRFMPCFLKDSGLASHQQAFHFSLGLDEKLQTRRNGCNEKPGEPGSVFNNGKAPVVELAMGSGHFAYSDASFEGSATEPAANHTNNAFLPAERDGGTNKISVPFIDFLDLEMGGVTALLLAIVFVVADLPWALGFPLTAPAFLWSPQPYRSPHCNNKEFVDYRTISSKDLTKLVLSEGGWSNFLCSKESFDDNADVAVVFVGRKLHSSDISSPKQSDPSLIDILKLSFTTSNFSMAFPYVAIDEQETLENSLIEGFVENCAQGLGLNRIAYLDSCSINGGNLEKLNSLHSLQDFLASRISGEIFSVIVDLLKQSAAKYTVLYTSKPYKTLQYPAHLALRFLADSPQSNASNNSACDGVCQIKSSLLEGIFVAIVLLIILLSGLCCMIGIDTPTRFEIPQES</sequence>
<evidence type="ECO:0000256" key="1">
    <source>
        <dbReference type="ARBA" id="ARBA00004123"/>
    </source>
</evidence>